<dbReference type="RefSeq" id="WP_281404010.1">
    <property type="nucleotide sequence ID" value="NZ_JACHJV010000001.1"/>
</dbReference>
<dbReference type="AlphaFoldDB" id="A0A7W7VTY2"/>
<evidence type="ECO:0000313" key="1">
    <source>
        <dbReference type="EMBL" id="MBB4922094.1"/>
    </source>
</evidence>
<dbReference type="EMBL" id="JACHJV010000001">
    <property type="protein sequence ID" value="MBB4922094.1"/>
    <property type="molecule type" value="Genomic_DNA"/>
</dbReference>
<name>A0A7W7VTY2_KITKI</name>
<sequence>MAEAPKAPAPPCPHCDELDTRQHARLDRCERARAVVRSYA</sequence>
<comment type="caution">
    <text evidence="1">The sequence shown here is derived from an EMBL/GenBank/DDBJ whole genome shotgun (WGS) entry which is preliminary data.</text>
</comment>
<gene>
    <name evidence="1" type="ORF">FHR34_001087</name>
</gene>
<organism evidence="1 2">
    <name type="scientific">Kitasatospora kifunensis</name>
    <name type="common">Streptomyces kifunensis</name>
    <dbReference type="NCBI Taxonomy" id="58351"/>
    <lineage>
        <taxon>Bacteria</taxon>
        <taxon>Bacillati</taxon>
        <taxon>Actinomycetota</taxon>
        <taxon>Actinomycetes</taxon>
        <taxon>Kitasatosporales</taxon>
        <taxon>Streptomycetaceae</taxon>
        <taxon>Kitasatospora</taxon>
    </lineage>
</organism>
<protein>
    <submittedName>
        <fullName evidence="1">Uncharacterized protein</fullName>
    </submittedName>
</protein>
<dbReference type="Proteomes" id="UP000540506">
    <property type="component" value="Unassembled WGS sequence"/>
</dbReference>
<proteinExistence type="predicted"/>
<evidence type="ECO:0000313" key="2">
    <source>
        <dbReference type="Proteomes" id="UP000540506"/>
    </source>
</evidence>
<keyword evidence="2" id="KW-1185">Reference proteome</keyword>
<reference evidence="1 2" key="1">
    <citation type="submission" date="2020-08" db="EMBL/GenBank/DDBJ databases">
        <title>Sequencing the genomes of 1000 actinobacteria strains.</title>
        <authorList>
            <person name="Klenk H.-P."/>
        </authorList>
    </citation>
    <scope>NUCLEOTIDE SEQUENCE [LARGE SCALE GENOMIC DNA]</scope>
    <source>
        <strain evidence="1 2">DSM 41654</strain>
    </source>
</reference>
<accession>A0A7W7VTY2</accession>